<name>A0A2U2CG73_9RHOB</name>
<reference evidence="2 3" key="1">
    <citation type="submission" date="2018-05" db="EMBL/GenBank/DDBJ databases">
        <title>Pararhodobacter marina sp. nov., isolated from deep-sea water of the Indian Ocean.</title>
        <authorList>
            <person name="Lai Q.Sr."/>
            <person name="Liu X."/>
            <person name="Shao Z."/>
        </authorList>
    </citation>
    <scope>NUCLEOTIDE SEQUENCE [LARGE SCALE GENOMIC DNA]</scope>
    <source>
        <strain evidence="2 3">CIC4N-9</strain>
    </source>
</reference>
<gene>
    <name evidence="2" type="ORF">C4N9_03700</name>
</gene>
<dbReference type="RefSeq" id="WP_109531948.1">
    <property type="nucleotide sequence ID" value="NZ_QEYD01000002.1"/>
</dbReference>
<evidence type="ECO:0000256" key="1">
    <source>
        <dbReference type="SAM" id="Phobius"/>
    </source>
</evidence>
<dbReference type="OrthoDB" id="8548427at2"/>
<comment type="caution">
    <text evidence="2">The sequence shown here is derived from an EMBL/GenBank/DDBJ whole genome shotgun (WGS) entry which is preliminary data.</text>
</comment>
<dbReference type="EMBL" id="QEYD01000002">
    <property type="protein sequence ID" value="PWE30870.1"/>
    <property type="molecule type" value="Genomic_DNA"/>
</dbReference>
<keyword evidence="3" id="KW-1185">Reference proteome</keyword>
<dbReference type="InterPro" id="IPR043912">
    <property type="entry name" value="DUF5765"/>
</dbReference>
<feature type="transmembrane region" description="Helical" evidence="1">
    <location>
        <begin position="33"/>
        <end position="52"/>
    </location>
</feature>
<sequence length="239" mass="25407">MCWTMGVSAAMVALGGAGTVVSARRKDPLAIPVTLGYFTLMEALQVAGYAVIDQCGTPVNETVTWLSVMHIVFQPLFINAFAMALVAKPVSTAIKVWVFSICAASSVLMLMQLYPFEWAGTCAPGSQLCAERLCTVSGDWHQAWDVPYNGLLVGLERATGTSWGFPSYMLVAFALPLVYGAWRLVIFHLLAGPVAAGLLTSNPNEVPAIWCLFSIVIVLVALSPVIRRSVTGPAAAPSG</sequence>
<evidence type="ECO:0000313" key="3">
    <source>
        <dbReference type="Proteomes" id="UP000244940"/>
    </source>
</evidence>
<evidence type="ECO:0000313" key="2">
    <source>
        <dbReference type="EMBL" id="PWE30870.1"/>
    </source>
</evidence>
<accession>A0A2U2CG73</accession>
<dbReference type="Proteomes" id="UP000244940">
    <property type="component" value="Unassembled WGS sequence"/>
</dbReference>
<dbReference type="AlphaFoldDB" id="A0A2U2CG73"/>
<keyword evidence="1" id="KW-1133">Transmembrane helix</keyword>
<feature type="transmembrane region" description="Helical" evidence="1">
    <location>
        <begin position="207"/>
        <end position="226"/>
    </location>
</feature>
<feature type="transmembrane region" description="Helical" evidence="1">
    <location>
        <begin position="167"/>
        <end position="187"/>
    </location>
</feature>
<keyword evidence="1" id="KW-0812">Transmembrane</keyword>
<feature type="transmembrane region" description="Helical" evidence="1">
    <location>
        <begin position="64"/>
        <end position="87"/>
    </location>
</feature>
<proteinExistence type="predicted"/>
<protein>
    <submittedName>
        <fullName evidence="2">Uncharacterized protein</fullName>
    </submittedName>
</protein>
<keyword evidence="1" id="KW-0472">Membrane</keyword>
<dbReference type="GeneID" id="94363983"/>
<organism evidence="2 3">
    <name type="scientific">Pararhodobacter marinus</name>
    <dbReference type="NCBI Taxonomy" id="2184063"/>
    <lineage>
        <taxon>Bacteria</taxon>
        <taxon>Pseudomonadati</taxon>
        <taxon>Pseudomonadota</taxon>
        <taxon>Alphaproteobacteria</taxon>
        <taxon>Rhodobacterales</taxon>
        <taxon>Paracoccaceae</taxon>
        <taxon>Pararhodobacter</taxon>
    </lineage>
</organism>
<feature type="transmembrane region" description="Helical" evidence="1">
    <location>
        <begin position="93"/>
        <end position="111"/>
    </location>
</feature>
<dbReference type="Pfam" id="PF19069">
    <property type="entry name" value="DUF5765"/>
    <property type="match status" value="1"/>
</dbReference>